<keyword evidence="7 8" id="KW-0472">Membrane</keyword>
<evidence type="ECO:0000313" key="10">
    <source>
        <dbReference type="EMBL" id="CAH6779821.1"/>
    </source>
</evidence>
<dbReference type="InterPro" id="IPR039153">
    <property type="entry name" value="FATE1"/>
</dbReference>
<protein>
    <submittedName>
        <fullName evidence="10">Fate1 protein</fullName>
    </submittedName>
</protein>
<dbReference type="GO" id="GO:0005783">
    <property type="term" value="C:endoplasmic reticulum"/>
    <property type="evidence" value="ECO:0007669"/>
    <property type="project" value="TreeGrafter"/>
</dbReference>
<organism evidence="10 11">
    <name type="scientific">Phodopus roborovskii</name>
    <name type="common">Roborovski's desert hamster</name>
    <name type="synonym">Cricetulus roborovskii</name>
    <dbReference type="NCBI Taxonomy" id="109678"/>
    <lineage>
        <taxon>Eukaryota</taxon>
        <taxon>Metazoa</taxon>
        <taxon>Chordata</taxon>
        <taxon>Craniata</taxon>
        <taxon>Vertebrata</taxon>
        <taxon>Euteleostomi</taxon>
        <taxon>Mammalia</taxon>
        <taxon>Eutheria</taxon>
        <taxon>Euarchontoglires</taxon>
        <taxon>Glires</taxon>
        <taxon>Rodentia</taxon>
        <taxon>Myomorpha</taxon>
        <taxon>Muroidea</taxon>
        <taxon>Cricetidae</taxon>
        <taxon>Cricetinae</taxon>
        <taxon>Phodopus</taxon>
    </lineage>
</organism>
<reference evidence="10" key="1">
    <citation type="submission" date="2022-06" db="EMBL/GenBank/DDBJ databases">
        <authorList>
            <person name="Andreotti S."/>
            <person name="Wyler E."/>
        </authorList>
    </citation>
    <scope>NUCLEOTIDE SEQUENCE</scope>
</reference>
<evidence type="ECO:0000313" key="11">
    <source>
        <dbReference type="Proteomes" id="UP001152836"/>
    </source>
</evidence>
<evidence type="ECO:0000256" key="5">
    <source>
        <dbReference type="ARBA" id="ARBA00022989"/>
    </source>
</evidence>
<dbReference type="EMBL" id="CALSGD010000659">
    <property type="protein sequence ID" value="CAH6779821.1"/>
    <property type="molecule type" value="Genomic_DNA"/>
</dbReference>
<evidence type="ECO:0000259" key="9">
    <source>
        <dbReference type="Pfam" id="PF05644"/>
    </source>
</evidence>
<evidence type="ECO:0000256" key="8">
    <source>
        <dbReference type="SAM" id="Phobius"/>
    </source>
</evidence>
<keyword evidence="4" id="KW-1000">Mitochondrion outer membrane</keyword>
<evidence type="ECO:0000256" key="6">
    <source>
        <dbReference type="ARBA" id="ARBA00023128"/>
    </source>
</evidence>
<name>A0AAU9YX30_PHORO</name>
<keyword evidence="5 8" id="KW-1133">Transmembrane helix</keyword>
<comment type="caution">
    <text evidence="10">The sequence shown here is derived from an EMBL/GenBank/DDBJ whole genome shotgun (WGS) entry which is preliminary data.</text>
</comment>
<dbReference type="GO" id="GO:0005741">
    <property type="term" value="C:mitochondrial outer membrane"/>
    <property type="evidence" value="ECO:0007669"/>
    <property type="project" value="UniProtKB-SubCell"/>
</dbReference>
<evidence type="ECO:0000256" key="1">
    <source>
        <dbReference type="ARBA" id="ARBA00004167"/>
    </source>
</evidence>
<dbReference type="CTD" id="89885"/>
<evidence type="ECO:0000256" key="2">
    <source>
        <dbReference type="ARBA" id="ARBA00004294"/>
    </source>
</evidence>
<accession>A0AAU9YX30</accession>
<comment type="subcellular location">
    <subcellularLocation>
        <location evidence="1">Membrane</location>
        <topology evidence="1">Single-pass membrane protein</topology>
    </subcellularLocation>
    <subcellularLocation>
        <location evidence="2">Mitochondrion outer membrane</location>
    </subcellularLocation>
</comment>
<evidence type="ECO:0000256" key="3">
    <source>
        <dbReference type="ARBA" id="ARBA00022692"/>
    </source>
</evidence>
<evidence type="ECO:0000256" key="4">
    <source>
        <dbReference type="ARBA" id="ARBA00022787"/>
    </source>
</evidence>
<dbReference type="Proteomes" id="UP001152836">
    <property type="component" value="Unassembled WGS sequence"/>
</dbReference>
<gene>
    <name evidence="10" type="primary">Fate1</name>
    <name evidence="10" type="ORF">PHOROB_LOCUS3306</name>
</gene>
<dbReference type="GO" id="GO:0043066">
    <property type="term" value="P:negative regulation of apoptotic process"/>
    <property type="evidence" value="ECO:0007669"/>
    <property type="project" value="TreeGrafter"/>
</dbReference>
<dbReference type="PANTHER" id="PTHR21128">
    <property type="entry name" value="FETAL AND ADULT TESTIS-EXPRESSED TRANSCRIPT PROTEIN"/>
    <property type="match status" value="1"/>
</dbReference>
<dbReference type="GO" id="GO:0044233">
    <property type="term" value="C:mitochondria-associated endoplasmic reticulum membrane contact site"/>
    <property type="evidence" value="ECO:0007669"/>
    <property type="project" value="TreeGrafter"/>
</dbReference>
<dbReference type="GO" id="GO:0031625">
    <property type="term" value="F:ubiquitin protein ligase binding"/>
    <property type="evidence" value="ECO:0007669"/>
    <property type="project" value="TreeGrafter"/>
</dbReference>
<dbReference type="KEGG" id="prob:127217309"/>
<dbReference type="InterPro" id="IPR039433">
    <property type="entry name" value="Mff-like_dom"/>
</dbReference>
<sequence length="99" mass="11774">MPRMPRDQNQGDAYLQEFPGNFQAGRFPYERLEADIVAEIGLEELNWLEMEVMRRQMQVISGRLSDLEEKDSTWRHKETVLFSLLVSVCIANVWLWMRQ</sequence>
<evidence type="ECO:0000256" key="7">
    <source>
        <dbReference type="ARBA" id="ARBA00023136"/>
    </source>
</evidence>
<proteinExistence type="predicted"/>
<keyword evidence="6" id="KW-0496">Mitochondrion</keyword>
<dbReference type="Pfam" id="PF05644">
    <property type="entry name" value="Miff"/>
    <property type="match status" value="1"/>
</dbReference>
<dbReference type="GO" id="GO:0051562">
    <property type="term" value="P:negative regulation of mitochondrial calcium ion concentration"/>
    <property type="evidence" value="ECO:0007669"/>
    <property type="project" value="TreeGrafter"/>
</dbReference>
<keyword evidence="11" id="KW-1185">Reference proteome</keyword>
<keyword evidence="3 8" id="KW-0812">Transmembrane</keyword>
<dbReference type="AlphaFoldDB" id="A0AAU9YX30"/>
<feature type="transmembrane region" description="Helical" evidence="8">
    <location>
        <begin position="79"/>
        <end position="97"/>
    </location>
</feature>
<dbReference type="PANTHER" id="PTHR21128:SF0">
    <property type="entry name" value="FETAL AND ADULT TESTIS-EXPRESSED TRANSCRIPT PROTEIN"/>
    <property type="match status" value="1"/>
</dbReference>
<dbReference type="RefSeq" id="XP_051034211.1">
    <property type="nucleotide sequence ID" value="XM_051178254.1"/>
</dbReference>
<dbReference type="GeneID" id="127217309"/>
<feature type="domain" description="Mff-like" evidence="9">
    <location>
        <begin position="30"/>
        <end position="98"/>
    </location>
</feature>